<sequence length="183" mass="20812">MKIFIASKRLAITTLRQRYGNAHIIDVTSRGTEPWVCFSPFYPHRDIPVPFSSGVVSASVEGIWQGLKVFEQMDVDPSRFAVVSMKGIKRSARKYGSVLGHRAGVAGVRLLSYIEARYLIYLPSYRWVLDHCLQEQLGELQRLAMEKPLVLLDYETNVEVEDCSRPLSHAGLVKRYLEGDWPV</sequence>
<gene>
    <name evidence="1" type="ORF">KSF_110840</name>
</gene>
<comment type="caution">
    <text evidence="1">The sequence shown here is derived from an EMBL/GenBank/DDBJ whole genome shotgun (WGS) entry which is preliminary data.</text>
</comment>
<evidence type="ECO:0000313" key="2">
    <source>
        <dbReference type="Proteomes" id="UP000597444"/>
    </source>
</evidence>
<dbReference type="InterPro" id="IPR054219">
    <property type="entry name" value="DUF6939"/>
</dbReference>
<dbReference type="Proteomes" id="UP000597444">
    <property type="component" value="Unassembled WGS sequence"/>
</dbReference>
<name>A0A8J3IUD1_9CHLR</name>
<organism evidence="1 2">
    <name type="scientific">Reticulibacter mediterranei</name>
    <dbReference type="NCBI Taxonomy" id="2778369"/>
    <lineage>
        <taxon>Bacteria</taxon>
        <taxon>Bacillati</taxon>
        <taxon>Chloroflexota</taxon>
        <taxon>Ktedonobacteria</taxon>
        <taxon>Ktedonobacterales</taxon>
        <taxon>Reticulibacteraceae</taxon>
        <taxon>Reticulibacter</taxon>
    </lineage>
</organism>
<dbReference type="AlphaFoldDB" id="A0A8J3IUD1"/>
<accession>A0A8J3IUD1</accession>
<reference evidence="1" key="1">
    <citation type="submission" date="2020-10" db="EMBL/GenBank/DDBJ databases">
        <title>Taxonomic study of unclassified bacteria belonging to the class Ktedonobacteria.</title>
        <authorList>
            <person name="Yabe S."/>
            <person name="Wang C.M."/>
            <person name="Zheng Y."/>
            <person name="Sakai Y."/>
            <person name="Cavaletti L."/>
            <person name="Monciardini P."/>
            <person name="Donadio S."/>
        </authorList>
    </citation>
    <scope>NUCLEOTIDE SEQUENCE</scope>
    <source>
        <strain evidence="1">ID150040</strain>
    </source>
</reference>
<proteinExistence type="predicted"/>
<protein>
    <submittedName>
        <fullName evidence="1">Uncharacterized protein</fullName>
    </submittedName>
</protein>
<dbReference type="EMBL" id="BNJK01000004">
    <property type="protein sequence ID" value="GHP01037.1"/>
    <property type="molecule type" value="Genomic_DNA"/>
</dbReference>
<keyword evidence="2" id="KW-1185">Reference proteome</keyword>
<dbReference type="Pfam" id="PF22075">
    <property type="entry name" value="DUF6939"/>
    <property type="match status" value="1"/>
</dbReference>
<evidence type="ECO:0000313" key="1">
    <source>
        <dbReference type="EMBL" id="GHP01037.1"/>
    </source>
</evidence>